<organism evidence="3 4">
    <name type="scientific">Rubrivirga litoralis</name>
    <dbReference type="NCBI Taxonomy" id="3075598"/>
    <lineage>
        <taxon>Bacteria</taxon>
        <taxon>Pseudomonadati</taxon>
        <taxon>Rhodothermota</taxon>
        <taxon>Rhodothermia</taxon>
        <taxon>Rhodothermales</taxon>
        <taxon>Rubricoccaceae</taxon>
        <taxon>Rubrivirga</taxon>
    </lineage>
</organism>
<evidence type="ECO:0000259" key="2">
    <source>
        <dbReference type="Pfam" id="PF02272"/>
    </source>
</evidence>
<feature type="domain" description="DDH" evidence="1">
    <location>
        <begin position="23"/>
        <end position="175"/>
    </location>
</feature>
<dbReference type="SUPFAM" id="SSF64182">
    <property type="entry name" value="DHH phosphoesterases"/>
    <property type="match status" value="1"/>
</dbReference>
<dbReference type="RefSeq" id="WP_311665971.1">
    <property type="nucleotide sequence ID" value="NZ_JAVRHT010000067.1"/>
</dbReference>
<evidence type="ECO:0000313" key="3">
    <source>
        <dbReference type="EMBL" id="MDT0633255.1"/>
    </source>
</evidence>
<dbReference type="InterPro" id="IPR038763">
    <property type="entry name" value="DHH_sf"/>
</dbReference>
<dbReference type="Pfam" id="PF02272">
    <property type="entry name" value="DHHA1"/>
    <property type="match status" value="1"/>
</dbReference>
<accession>A0ABU3BVD4</accession>
<dbReference type="PANTHER" id="PTHR47618:SF1">
    <property type="entry name" value="BIFUNCTIONAL OLIGORIBONUCLEASE AND PAP PHOSPHATASE NRNA"/>
    <property type="match status" value="1"/>
</dbReference>
<comment type="caution">
    <text evidence="3">The sequence shown here is derived from an EMBL/GenBank/DDBJ whole genome shotgun (WGS) entry which is preliminary data.</text>
</comment>
<proteinExistence type="predicted"/>
<keyword evidence="4" id="KW-1185">Reference proteome</keyword>
<evidence type="ECO:0000259" key="1">
    <source>
        <dbReference type="Pfam" id="PF01368"/>
    </source>
</evidence>
<dbReference type="InterPro" id="IPR001667">
    <property type="entry name" value="DDH_dom"/>
</dbReference>
<gene>
    <name evidence="3" type="ORF">RM540_15985</name>
</gene>
<dbReference type="EMBL" id="JAVRHT010000067">
    <property type="protein sequence ID" value="MDT0633255.1"/>
    <property type="molecule type" value="Genomic_DNA"/>
</dbReference>
<dbReference type="InterPro" id="IPR003156">
    <property type="entry name" value="DHHA1_dom"/>
</dbReference>
<reference evidence="3 4" key="1">
    <citation type="submission" date="2023-09" db="EMBL/GenBank/DDBJ databases">
        <authorList>
            <person name="Rey-Velasco X."/>
        </authorList>
    </citation>
    <scope>NUCLEOTIDE SEQUENCE [LARGE SCALE GENOMIC DNA]</scope>
    <source>
        <strain evidence="3 4">F394</strain>
    </source>
</reference>
<protein>
    <submittedName>
        <fullName evidence="3">DHH family phosphoesterase</fullName>
    </submittedName>
</protein>
<dbReference type="Pfam" id="PF01368">
    <property type="entry name" value="DHH"/>
    <property type="match status" value="1"/>
</dbReference>
<feature type="domain" description="DHHA1" evidence="2">
    <location>
        <begin position="258"/>
        <end position="332"/>
    </location>
</feature>
<dbReference type="InterPro" id="IPR051319">
    <property type="entry name" value="Oligoribo/pAp-PDE_c-di-AMP_PDE"/>
</dbReference>
<evidence type="ECO:0000313" key="4">
    <source>
        <dbReference type="Proteomes" id="UP001267426"/>
    </source>
</evidence>
<name>A0ABU3BVD4_9BACT</name>
<dbReference type="Gene3D" id="3.10.310.30">
    <property type="match status" value="1"/>
</dbReference>
<sequence>MPLVHDSPDLAAVRERLLAADRVVMTTHTRPDGDALGTEIAVARALLALGKTVTVLNADPAPRTLDWLVEEQPEGLVQTYESGNLAQATAVAEADVLLVCDTNAGHRMGDTEAPFRQAGKPVLLLDHHPDPEGWFDTACVRTDAAAAAEIAYDLIVGIDPELVDRAVATALYVGIMTDTGSFRYGATTPRTHAIVADVLERGDLRPEPIHVAIFDGRSRGGLALLGTALGTIQTHYGGRLATMFVTGDMIRQTGALFDETEGLINYALGLDGVVAAAIFLDIPSGVKISFRSKGDVPINGWANQFGGGGHANASGAFVKNGQLKRTMKEVVDAAPPHVTAHPEAAESGEMSADDLALLAQFKGSLG</sequence>
<dbReference type="PANTHER" id="PTHR47618">
    <property type="entry name" value="BIFUNCTIONAL OLIGORIBONUCLEASE AND PAP PHOSPHATASE NRNA"/>
    <property type="match status" value="1"/>
</dbReference>
<dbReference type="Gene3D" id="3.90.1640.10">
    <property type="entry name" value="inorganic pyrophosphatase (n-terminal core)"/>
    <property type="match status" value="1"/>
</dbReference>
<dbReference type="Proteomes" id="UP001267426">
    <property type="component" value="Unassembled WGS sequence"/>
</dbReference>